<dbReference type="Proteomes" id="UP000011682">
    <property type="component" value="Unassembled WGS sequence"/>
</dbReference>
<accession>S9P6L7</accession>
<evidence type="ECO:0000256" key="1">
    <source>
        <dbReference type="SAM" id="MobiDB-lite"/>
    </source>
</evidence>
<name>S9P6L7_CYSF2</name>
<protein>
    <submittedName>
        <fullName evidence="2">Uncharacterized protein</fullName>
    </submittedName>
</protein>
<evidence type="ECO:0000313" key="3">
    <source>
        <dbReference type="Proteomes" id="UP000011682"/>
    </source>
</evidence>
<dbReference type="EMBL" id="ANAH02000021">
    <property type="protein sequence ID" value="EPX58821.1"/>
    <property type="molecule type" value="Genomic_DNA"/>
</dbReference>
<evidence type="ECO:0000313" key="2">
    <source>
        <dbReference type="EMBL" id="EPX58821.1"/>
    </source>
</evidence>
<keyword evidence="3" id="KW-1185">Reference proteome</keyword>
<gene>
    <name evidence="2" type="ORF">D187_003536</name>
</gene>
<dbReference type="AlphaFoldDB" id="S9P6L7"/>
<feature type="region of interest" description="Disordered" evidence="1">
    <location>
        <begin position="1"/>
        <end position="45"/>
    </location>
</feature>
<reference evidence="2" key="1">
    <citation type="submission" date="2013-05" db="EMBL/GenBank/DDBJ databases">
        <title>Genome assembly of Cystobacter fuscus DSM 2262.</title>
        <authorList>
            <person name="Sharma G."/>
            <person name="Khatri I."/>
            <person name="Kaur C."/>
            <person name="Mayilraj S."/>
            <person name="Subramanian S."/>
        </authorList>
    </citation>
    <scope>NUCLEOTIDE SEQUENCE [LARGE SCALE GENOMIC DNA]</scope>
    <source>
        <strain evidence="2">DSM 2262</strain>
    </source>
</reference>
<proteinExistence type="predicted"/>
<organism evidence="2 3">
    <name type="scientific">Cystobacter fuscus (strain ATCC 25194 / DSM 2262 / NBRC 100088 / M29)</name>
    <dbReference type="NCBI Taxonomy" id="1242864"/>
    <lineage>
        <taxon>Bacteria</taxon>
        <taxon>Pseudomonadati</taxon>
        <taxon>Myxococcota</taxon>
        <taxon>Myxococcia</taxon>
        <taxon>Myxococcales</taxon>
        <taxon>Cystobacterineae</taxon>
        <taxon>Archangiaceae</taxon>
        <taxon>Cystobacter</taxon>
    </lineage>
</organism>
<comment type="caution">
    <text evidence="2">The sequence shown here is derived from an EMBL/GenBank/DDBJ whole genome shotgun (WGS) entry which is preliminary data.</text>
</comment>
<sequence>MNLGGYWAIPIPTRDGSQKDTTVRPALSGPRRGVGPRGKNVKGAS</sequence>